<feature type="binding site" description="covalent" evidence="9">
    <location>
        <position position="194"/>
    </location>
    <ligand>
        <name>heme c</name>
        <dbReference type="ChEBI" id="CHEBI:61717"/>
        <label>2</label>
    </ligand>
</feature>
<keyword evidence="14" id="KW-1185">Reference proteome</keyword>
<feature type="binding site" description="covalent" evidence="9">
    <location>
        <position position="326"/>
    </location>
    <ligand>
        <name>heme c</name>
        <dbReference type="ChEBI" id="CHEBI:61717"/>
        <label>3</label>
    </ligand>
</feature>
<evidence type="ECO:0000256" key="3">
    <source>
        <dbReference type="ARBA" id="ARBA00022617"/>
    </source>
</evidence>
<feature type="domain" description="Cytochrome c" evidence="12">
    <location>
        <begin position="313"/>
        <end position="403"/>
    </location>
</feature>
<dbReference type="Gene3D" id="1.10.760.10">
    <property type="entry name" value="Cytochrome c-like domain"/>
    <property type="match status" value="3"/>
</dbReference>
<evidence type="ECO:0000259" key="12">
    <source>
        <dbReference type="PROSITE" id="PS51007"/>
    </source>
</evidence>
<keyword evidence="6" id="KW-0677">Repeat</keyword>
<feature type="binding site" description="covalent" evidence="9">
    <location>
        <position position="46"/>
    </location>
    <ligand>
        <name>heme c</name>
        <dbReference type="ChEBI" id="CHEBI:61717"/>
        <label>1</label>
    </ligand>
</feature>
<reference evidence="13 14" key="1">
    <citation type="submission" date="2012-10" db="EMBL/GenBank/DDBJ databases">
        <title>Genome sequencing of Tanticharoenia sakaeratensis NBRC 103193.</title>
        <authorList>
            <person name="Azuma Y."/>
            <person name="Hadano H."/>
            <person name="Hirakawa H."/>
            <person name="Matsushita K."/>
        </authorList>
    </citation>
    <scope>NUCLEOTIDE SEQUENCE [LARGE SCALE GENOMIC DNA]</scope>
    <source>
        <strain evidence="13 14">NBRC 103193</strain>
    </source>
</reference>
<comment type="caution">
    <text evidence="13">The sequence shown here is derived from an EMBL/GenBank/DDBJ whole genome shotgun (WGS) entry which is preliminary data.</text>
</comment>
<feature type="binding site" description="covalent" evidence="9">
    <location>
        <position position="191"/>
    </location>
    <ligand>
        <name>heme c</name>
        <dbReference type="ChEBI" id="CHEBI:61717"/>
        <label>2</label>
    </ligand>
</feature>
<organism evidence="13 14">
    <name type="scientific">Tanticharoenia sakaeratensis NBRC 103193</name>
    <dbReference type="NCBI Taxonomy" id="1231623"/>
    <lineage>
        <taxon>Bacteria</taxon>
        <taxon>Pseudomonadati</taxon>
        <taxon>Pseudomonadota</taxon>
        <taxon>Alphaproteobacteria</taxon>
        <taxon>Acetobacterales</taxon>
        <taxon>Acetobacteraceae</taxon>
        <taxon>Tanticharoenia</taxon>
    </lineage>
</organism>
<feature type="binding site" description="covalent" evidence="9">
    <location>
        <position position="43"/>
    </location>
    <ligand>
        <name>heme c</name>
        <dbReference type="ChEBI" id="CHEBI:61717"/>
        <label>1</label>
    </ligand>
</feature>
<dbReference type="RefSeq" id="WP_048849249.1">
    <property type="nucleotide sequence ID" value="NZ_BALE01000028.1"/>
</dbReference>
<dbReference type="InterPro" id="IPR014353">
    <property type="entry name" value="Membr-bd_ADH_cyt_c"/>
</dbReference>
<evidence type="ECO:0000313" key="14">
    <source>
        <dbReference type="Proteomes" id="UP000032679"/>
    </source>
</evidence>
<feature type="binding site" description="covalent" evidence="9">
    <location>
        <position position="329"/>
    </location>
    <ligand>
        <name>heme c</name>
        <dbReference type="ChEBI" id="CHEBI:61717"/>
        <label>3</label>
    </ligand>
</feature>
<proteinExistence type="predicted"/>
<evidence type="ECO:0000256" key="7">
    <source>
        <dbReference type="ARBA" id="ARBA00023004"/>
    </source>
</evidence>
<keyword evidence="4 10" id="KW-0479">Metal-binding</keyword>
<comment type="subcellular location">
    <subcellularLocation>
        <location evidence="1">Cell membrane</location>
    </subcellularLocation>
</comment>
<evidence type="ECO:0000256" key="2">
    <source>
        <dbReference type="ARBA" id="ARBA00022475"/>
    </source>
</evidence>
<dbReference type="Pfam" id="PF00034">
    <property type="entry name" value="Cytochrom_C"/>
    <property type="match status" value="3"/>
</dbReference>
<evidence type="ECO:0000313" key="13">
    <source>
        <dbReference type="EMBL" id="GAN54714.1"/>
    </source>
</evidence>
<feature type="domain" description="Cytochrome c" evidence="12">
    <location>
        <begin position="176"/>
        <end position="290"/>
    </location>
</feature>
<dbReference type="OrthoDB" id="9811281at2"/>
<keyword evidence="3 9" id="KW-0349">Heme</keyword>
<dbReference type="GO" id="GO:0016614">
    <property type="term" value="F:oxidoreductase activity, acting on CH-OH group of donors"/>
    <property type="evidence" value="ECO:0007669"/>
    <property type="project" value="InterPro"/>
</dbReference>
<evidence type="ECO:0000256" key="8">
    <source>
        <dbReference type="ARBA" id="ARBA00023136"/>
    </source>
</evidence>
<dbReference type="InterPro" id="IPR009056">
    <property type="entry name" value="Cyt_c-like_dom"/>
</dbReference>
<evidence type="ECO:0000256" key="1">
    <source>
        <dbReference type="ARBA" id="ARBA00004236"/>
    </source>
</evidence>
<dbReference type="STRING" id="1231623.Tasa_028_081"/>
<feature type="signal peptide" evidence="11">
    <location>
        <begin position="1"/>
        <end position="22"/>
    </location>
</feature>
<dbReference type="SUPFAM" id="SSF46626">
    <property type="entry name" value="Cytochrome c"/>
    <property type="match status" value="3"/>
</dbReference>
<accession>A0A0D6MLZ8</accession>
<gene>
    <name evidence="13" type="ORF">Tasa_028_081</name>
</gene>
<evidence type="ECO:0000256" key="10">
    <source>
        <dbReference type="PIRSR" id="PIRSR000018-51"/>
    </source>
</evidence>
<comment type="cofactor">
    <cofactor evidence="9">
        <name>heme c</name>
        <dbReference type="ChEBI" id="CHEBI:61717"/>
    </cofactor>
    <text evidence="9">Binds 3 heme c groups covalently per subunit.</text>
</comment>
<dbReference type="InterPro" id="IPR036909">
    <property type="entry name" value="Cyt_c-like_dom_sf"/>
</dbReference>
<dbReference type="GO" id="GO:0020037">
    <property type="term" value="F:heme binding"/>
    <property type="evidence" value="ECO:0007669"/>
    <property type="project" value="InterPro"/>
</dbReference>
<keyword evidence="7 10" id="KW-0408">Iron</keyword>
<dbReference type="PANTHER" id="PTHR35008:SF8">
    <property type="entry name" value="ALCOHOL DEHYDROGENASE CYTOCHROME C SUBUNIT"/>
    <property type="match status" value="1"/>
</dbReference>
<evidence type="ECO:0000256" key="6">
    <source>
        <dbReference type="ARBA" id="ARBA00022737"/>
    </source>
</evidence>
<name>A0A0D6MLZ8_9PROT</name>
<feature type="chain" id="PRO_5002308361" evidence="11">
    <location>
        <begin position="23"/>
        <end position="464"/>
    </location>
</feature>
<evidence type="ECO:0000256" key="11">
    <source>
        <dbReference type="SAM" id="SignalP"/>
    </source>
</evidence>
<feature type="binding site" description="axial binding residue" evidence="10">
    <location>
        <position position="195"/>
    </location>
    <ligand>
        <name>heme c</name>
        <dbReference type="ChEBI" id="CHEBI:61717"/>
        <label>2</label>
    </ligand>
    <ligandPart>
        <name>Fe</name>
        <dbReference type="ChEBI" id="CHEBI:18248"/>
    </ligandPart>
</feature>
<dbReference type="PIRSF" id="PIRSF000018">
    <property type="entry name" value="Mb_ADH_cyt_c"/>
    <property type="match status" value="1"/>
</dbReference>
<sequence length="464" mass="48836">MKTFSLALAATLALATAPVALAEGLDDPDLVKQGAYVARTGDCVACHTSLHGRAFAGGLKISTPVGTIYSTNITPDPQTGIGTYSLEDFTRAIRAGIRKDGATLYPAMPYPSFAHMSDSDIRALYAYFMHGVAPVNQPDHPVDISWPMSMRWPLAVWRMVYAPKPGPFVPTPGEDAVAARGEYLVTAPGHCGACHTPRGMGMQEKSLAATDASYLSGGAPIDNWVAPSLRNDPVQGLGTWSEDDIALFLKTGRTDHAAVFGGMGDVVAWSTQHLTDEDLHAIAHYLKTAPGVPASGHYTYDPSTAQTLASTAPSNSSGAGIYVAQCAICHQNDGSGVARMFPPLAGNPVLQTQNPASIVNVVVHGGVLPPTNWAPSAVAMPGYQHALTPEQVAMVVDYVRHAWGNSAAGTVSTGDIRRFASVTPSESTAGWNTASNGWGFLHPQPYGEGWTFSPETHTGADEAQ</sequence>
<feature type="domain" description="Cytochrome c" evidence="12">
    <location>
        <begin position="29"/>
        <end position="132"/>
    </location>
</feature>
<dbReference type="EMBL" id="BALE01000028">
    <property type="protein sequence ID" value="GAN54714.1"/>
    <property type="molecule type" value="Genomic_DNA"/>
</dbReference>
<feature type="binding site" description="axial binding residue" evidence="10">
    <location>
        <position position="330"/>
    </location>
    <ligand>
        <name>heme c</name>
        <dbReference type="ChEBI" id="CHEBI:61717"/>
        <label>3</label>
    </ligand>
    <ligandPart>
        <name>Fe</name>
        <dbReference type="ChEBI" id="CHEBI:18248"/>
    </ligandPart>
</feature>
<keyword evidence="8" id="KW-0472">Membrane</keyword>
<dbReference type="GO" id="GO:0005886">
    <property type="term" value="C:plasma membrane"/>
    <property type="evidence" value="ECO:0007669"/>
    <property type="project" value="UniProtKB-SubCell"/>
</dbReference>
<evidence type="ECO:0000256" key="4">
    <source>
        <dbReference type="ARBA" id="ARBA00022723"/>
    </source>
</evidence>
<evidence type="ECO:0000256" key="5">
    <source>
        <dbReference type="ARBA" id="ARBA00022729"/>
    </source>
</evidence>
<dbReference type="AlphaFoldDB" id="A0A0D6MLZ8"/>
<dbReference type="InterPro" id="IPR051459">
    <property type="entry name" value="Cytochrome_c-type_DH"/>
</dbReference>
<dbReference type="GO" id="GO:0009055">
    <property type="term" value="F:electron transfer activity"/>
    <property type="evidence" value="ECO:0007669"/>
    <property type="project" value="InterPro"/>
</dbReference>
<feature type="binding site" description="axial binding residue" evidence="10">
    <location>
        <position position="47"/>
    </location>
    <ligand>
        <name>heme c</name>
        <dbReference type="ChEBI" id="CHEBI:61717"/>
        <label>1</label>
    </ligand>
    <ligandPart>
        <name>Fe</name>
        <dbReference type="ChEBI" id="CHEBI:18248"/>
    </ligandPart>
</feature>
<protein>
    <submittedName>
        <fullName evidence="13">Gluconate 2-dehydrogenase</fullName>
    </submittedName>
</protein>
<dbReference type="PROSITE" id="PS51007">
    <property type="entry name" value="CYTC"/>
    <property type="match status" value="3"/>
</dbReference>
<dbReference type="GO" id="GO:0005506">
    <property type="term" value="F:iron ion binding"/>
    <property type="evidence" value="ECO:0007669"/>
    <property type="project" value="InterPro"/>
</dbReference>
<evidence type="ECO:0000256" key="9">
    <source>
        <dbReference type="PIRSR" id="PIRSR000018-50"/>
    </source>
</evidence>
<keyword evidence="2" id="KW-1003">Cell membrane</keyword>
<keyword evidence="5 11" id="KW-0732">Signal</keyword>
<dbReference type="PANTHER" id="PTHR35008">
    <property type="entry name" value="BLL4482 PROTEIN-RELATED"/>
    <property type="match status" value="1"/>
</dbReference>
<dbReference type="Proteomes" id="UP000032679">
    <property type="component" value="Unassembled WGS sequence"/>
</dbReference>